<dbReference type="Proteomes" id="UP001353858">
    <property type="component" value="Unassembled WGS sequence"/>
</dbReference>
<organism evidence="2 3">
    <name type="scientific">Aquatica leii</name>
    <dbReference type="NCBI Taxonomy" id="1421715"/>
    <lineage>
        <taxon>Eukaryota</taxon>
        <taxon>Metazoa</taxon>
        <taxon>Ecdysozoa</taxon>
        <taxon>Arthropoda</taxon>
        <taxon>Hexapoda</taxon>
        <taxon>Insecta</taxon>
        <taxon>Pterygota</taxon>
        <taxon>Neoptera</taxon>
        <taxon>Endopterygota</taxon>
        <taxon>Coleoptera</taxon>
        <taxon>Polyphaga</taxon>
        <taxon>Elateriformia</taxon>
        <taxon>Elateroidea</taxon>
        <taxon>Lampyridae</taxon>
        <taxon>Luciolinae</taxon>
        <taxon>Aquatica</taxon>
    </lineage>
</organism>
<evidence type="ECO:0000313" key="3">
    <source>
        <dbReference type="Proteomes" id="UP001353858"/>
    </source>
</evidence>
<feature type="domain" description="F-box" evidence="1">
    <location>
        <begin position="6"/>
        <end position="52"/>
    </location>
</feature>
<name>A0AAN7S8R9_9COLE</name>
<dbReference type="SUPFAM" id="SSF81383">
    <property type="entry name" value="F-box domain"/>
    <property type="match status" value="1"/>
</dbReference>
<protein>
    <recommendedName>
        <fullName evidence="1">F-box domain-containing protein</fullName>
    </recommendedName>
</protein>
<evidence type="ECO:0000313" key="2">
    <source>
        <dbReference type="EMBL" id="KAK4878416.1"/>
    </source>
</evidence>
<dbReference type="Gene3D" id="1.20.1280.50">
    <property type="match status" value="1"/>
</dbReference>
<dbReference type="InterPro" id="IPR001810">
    <property type="entry name" value="F-box_dom"/>
</dbReference>
<sequence length="596" mass="69163">MENTEIDYLNNIPEELKLLIFSYLDTFDIIHLEEVSSRLEHLTYDKKLISTIRFYKEYRCSLLILRKTLLHSLRQNVITSLNINCIYWVSRIELKKCLKLPKLESLYAVDTRLGLNDLVDLKLLHLHTLAITLSDTNFHLYPKLTILNNLRNLYIHFDVKMREIYVITRFLDYCCHLEELWLIDFCEGVESMYNVINIANRLSKTVKKINLSIRVSHSKIILQQLGFDLRSYNMYKTNTHMCLEKTRDCDVANIYDDSFYHLENWQDYIVRLKCDYPFGLNDARKLVFKEATLEDILWEELNLSHYAKACSTFYRSVLDTIVLAPNSKQLKKLSVNTCSGQPKCLEIKKHGKSEPLFKKARTAHSTGSGEKSTLQDIIENSPLLVELEIWECEMVSGGLPKLTIDALNSISNLHRLQKLTLEGVPNYVSPKYILNICQNCVHLTSLRISSPQQNASLSNYLCMSIPYAKSLKDLRFEQDTIPVCRLVESFCTPNRKLQRLVIICNDISTFDLESFKKFFQHNQQLKLLCLCIKNSSSSVKRISQQVKALKNHEQIVLVTSTLTSLAIPFHHKIEMVQCNTNVSTVDVFNDFVKKSD</sequence>
<comment type="caution">
    <text evidence="2">The sequence shown here is derived from an EMBL/GenBank/DDBJ whole genome shotgun (WGS) entry which is preliminary data.</text>
</comment>
<accession>A0AAN7S8R9</accession>
<dbReference type="Gene3D" id="3.80.10.10">
    <property type="entry name" value="Ribonuclease Inhibitor"/>
    <property type="match status" value="1"/>
</dbReference>
<dbReference type="InterPro" id="IPR032675">
    <property type="entry name" value="LRR_dom_sf"/>
</dbReference>
<dbReference type="SUPFAM" id="SSF52047">
    <property type="entry name" value="RNI-like"/>
    <property type="match status" value="1"/>
</dbReference>
<dbReference type="EMBL" id="JARPUR010000004">
    <property type="protein sequence ID" value="KAK4878416.1"/>
    <property type="molecule type" value="Genomic_DNA"/>
</dbReference>
<gene>
    <name evidence="2" type="ORF">RN001_010922</name>
</gene>
<keyword evidence="3" id="KW-1185">Reference proteome</keyword>
<dbReference type="AlphaFoldDB" id="A0AAN7S8R9"/>
<evidence type="ECO:0000259" key="1">
    <source>
        <dbReference type="PROSITE" id="PS50181"/>
    </source>
</evidence>
<proteinExistence type="predicted"/>
<dbReference type="PROSITE" id="PS50181">
    <property type="entry name" value="FBOX"/>
    <property type="match status" value="1"/>
</dbReference>
<dbReference type="InterPro" id="IPR036047">
    <property type="entry name" value="F-box-like_dom_sf"/>
</dbReference>
<reference evidence="3" key="1">
    <citation type="submission" date="2023-01" db="EMBL/GenBank/DDBJ databases">
        <title>Key to firefly adult light organ development and bioluminescence: homeobox transcription factors regulate luciferase expression and transportation to peroxisome.</title>
        <authorList>
            <person name="Fu X."/>
        </authorList>
    </citation>
    <scope>NUCLEOTIDE SEQUENCE [LARGE SCALE GENOMIC DNA]</scope>
</reference>
<dbReference type="Pfam" id="PF12937">
    <property type="entry name" value="F-box-like"/>
    <property type="match status" value="1"/>
</dbReference>